<evidence type="ECO:0000259" key="2">
    <source>
        <dbReference type="PROSITE" id="PS50969"/>
    </source>
</evidence>
<feature type="region of interest" description="Disordered" evidence="1">
    <location>
        <begin position="185"/>
        <end position="204"/>
    </location>
</feature>
<evidence type="ECO:0000256" key="1">
    <source>
        <dbReference type="SAM" id="MobiDB-lite"/>
    </source>
</evidence>
<dbReference type="InterPro" id="IPR023214">
    <property type="entry name" value="HAD_sf"/>
</dbReference>
<feature type="compositionally biased region" description="Gly residues" evidence="1">
    <location>
        <begin position="153"/>
        <end position="164"/>
    </location>
</feature>
<feature type="region of interest" description="Disordered" evidence="1">
    <location>
        <begin position="371"/>
        <end position="398"/>
    </location>
</feature>
<feature type="domain" description="FCP1 homology" evidence="2">
    <location>
        <begin position="620"/>
        <end position="809"/>
    </location>
</feature>
<protein>
    <submittedName>
        <fullName evidence="3">Nif domain protein</fullName>
    </submittedName>
</protein>
<dbReference type="SUPFAM" id="SSF56784">
    <property type="entry name" value="HAD-like"/>
    <property type="match status" value="1"/>
</dbReference>
<dbReference type="SMART" id="SM00577">
    <property type="entry name" value="CPDc"/>
    <property type="match status" value="1"/>
</dbReference>
<dbReference type="InterPro" id="IPR036412">
    <property type="entry name" value="HAD-like_sf"/>
</dbReference>
<keyword evidence="4" id="KW-1185">Reference proteome</keyword>
<feature type="region of interest" description="Disordered" evidence="1">
    <location>
        <begin position="504"/>
        <end position="556"/>
    </location>
</feature>
<name>A0A1J9QJI8_9PEZI</name>
<sequence length="888" mass="96292">METSTLIPLTRYCCTTSSSASLAVPHLAPHHNNCTATDQDIYAQMARKKNAKKLNRQQPQQTAAPVTPAVPDGQLPPHPLLQSIAPPMTQLPFPPTANNAAAATQPNGAQEPQQDGQSKKSKKKQRARERRGAKKQQLQQQKQQQAASVGQGQRLGSGTNGGGYASPINDVTTTAAATELRDGEEDNVLPNQHGGSGDDHFVGQPLLDVLDGVHLQQSGSEAEAARVGQPGDAGGGRRASLARRPAAQQDVSGPPPGAPTQPRAARMNAAAAPPPGAPTGPKSMASFSAWSQRPAAAGSSHAQPQYGQQPAAADTVQASTFGANCQVPGAGSGSGNPFGYHLQNATWDWNTFGGASDAAAASYLVEQSNEAGGDFDGNKSHPHASNDRIAPGTESEAAWPSAYGDATSGFLQQQQQQQQNYYDPYQSFGQYTGWNPYLQQHQQQQQSIGLQPGYYNPTFQSSSGLRYIHGHTNSFTPFAPMASVQHYYQGHRWHVDKRYSAPTRGFASKAGKNGGGGRASPGGASDNSDGGVKVGSSEPVRRSKRLAAKGGDGAIQAQRESGLTFEGAMDNKQQMKSPSPGHKSRAPNPPRWKKPLGPPQPHPTSEYLARASQEPERLTKEPHKLLIVIDLNGTLVHRPRRNKKNSQIISRPYVSAFLDYLIANHRVMVWSSAKPVSVEKMVASLMPSANRRDALLAEWGRDRLGLSPKAYDEKVQVYKELDKVWKQADEGRWHPLHAAHQKGEEPEPEPEQATEANRFGQHNTFLIDDSLLKASSEPHNLIQVEEFEARPHQMQTDVLRQVVGYLEEAKWWSNVSAWVNRGNRFEVGKGWDHGWPEGTTSGLVPPPEAVELERQRELELQRDLERQRDLRASLLMPGCGLVVLPRSP</sequence>
<evidence type="ECO:0000313" key="3">
    <source>
        <dbReference type="EMBL" id="OJD29030.1"/>
    </source>
</evidence>
<dbReference type="OrthoDB" id="1711508at2759"/>
<dbReference type="Gene3D" id="3.40.50.1000">
    <property type="entry name" value="HAD superfamily/HAD-like"/>
    <property type="match status" value="1"/>
</dbReference>
<dbReference type="InterPro" id="IPR050365">
    <property type="entry name" value="TIM50"/>
</dbReference>
<dbReference type="Proteomes" id="UP000183809">
    <property type="component" value="Unassembled WGS sequence"/>
</dbReference>
<organism evidence="3 4">
    <name type="scientific">Diplodia corticola</name>
    <dbReference type="NCBI Taxonomy" id="236234"/>
    <lineage>
        <taxon>Eukaryota</taxon>
        <taxon>Fungi</taxon>
        <taxon>Dikarya</taxon>
        <taxon>Ascomycota</taxon>
        <taxon>Pezizomycotina</taxon>
        <taxon>Dothideomycetes</taxon>
        <taxon>Dothideomycetes incertae sedis</taxon>
        <taxon>Botryosphaeriales</taxon>
        <taxon>Botryosphaeriaceae</taxon>
        <taxon>Diplodia</taxon>
    </lineage>
</organism>
<feature type="region of interest" description="Disordered" evidence="1">
    <location>
        <begin position="217"/>
        <end position="314"/>
    </location>
</feature>
<dbReference type="PANTHER" id="PTHR12210">
    <property type="entry name" value="DULLARD PROTEIN PHOSPHATASE"/>
    <property type="match status" value="1"/>
</dbReference>
<dbReference type="EMBL" id="MNUE01000097">
    <property type="protein sequence ID" value="OJD29030.1"/>
    <property type="molecule type" value="Genomic_DNA"/>
</dbReference>
<dbReference type="Pfam" id="PF03031">
    <property type="entry name" value="NIF"/>
    <property type="match status" value="1"/>
</dbReference>
<gene>
    <name evidence="3" type="ORF">BKCO1_970001</name>
</gene>
<feature type="compositionally biased region" description="Low complexity" evidence="1">
    <location>
        <begin position="302"/>
        <end position="313"/>
    </location>
</feature>
<reference evidence="3 4" key="1">
    <citation type="submission" date="2016-10" db="EMBL/GenBank/DDBJ databases">
        <title>Proteomics and genomics reveal pathogen-plant mechanisms compatible with a hemibiotrophic lifestyle of Diplodia corticola.</title>
        <authorList>
            <person name="Fernandes I."/>
            <person name="De Jonge R."/>
            <person name="Van De Peer Y."/>
            <person name="Devreese B."/>
            <person name="Alves A."/>
            <person name="Esteves A.C."/>
        </authorList>
    </citation>
    <scope>NUCLEOTIDE SEQUENCE [LARGE SCALE GENOMIC DNA]</scope>
    <source>
        <strain evidence="3 4">CBS 112549</strain>
    </source>
</reference>
<feature type="region of interest" description="Disordered" evidence="1">
    <location>
        <begin position="570"/>
        <end position="619"/>
    </location>
</feature>
<feature type="compositionally biased region" description="Low complexity" evidence="1">
    <location>
        <begin position="135"/>
        <end position="152"/>
    </location>
</feature>
<comment type="caution">
    <text evidence="3">The sequence shown here is derived from an EMBL/GenBank/DDBJ whole genome shotgun (WGS) entry which is preliminary data.</text>
</comment>
<feature type="compositionally biased region" description="Low complexity" evidence="1">
    <location>
        <begin position="96"/>
        <end position="110"/>
    </location>
</feature>
<proteinExistence type="predicted"/>
<feature type="compositionally biased region" description="Basic residues" evidence="1">
    <location>
        <begin position="119"/>
        <end position="134"/>
    </location>
</feature>
<feature type="compositionally biased region" description="Low complexity" evidence="1">
    <location>
        <begin position="238"/>
        <end position="247"/>
    </location>
</feature>
<dbReference type="GeneID" id="31020301"/>
<dbReference type="RefSeq" id="XP_020125290.1">
    <property type="nucleotide sequence ID" value="XM_020280037.1"/>
</dbReference>
<feature type="compositionally biased region" description="Low complexity" evidence="1">
    <location>
        <begin position="262"/>
        <end position="271"/>
    </location>
</feature>
<feature type="region of interest" description="Disordered" evidence="1">
    <location>
        <begin position="48"/>
        <end position="169"/>
    </location>
</feature>
<evidence type="ECO:0000313" key="4">
    <source>
        <dbReference type="Proteomes" id="UP000183809"/>
    </source>
</evidence>
<dbReference type="AlphaFoldDB" id="A0A1J9QJI8"/>
<dbReference type="STRING" id="236234.A0A1J9QJI8"/>
<dbReference type="PROSITE" id="PS50969">
    <property type="entry name" value="FCP1"/>
    <property type="match status" value="1"/>
</dbReference>
<dbReference type="InterPro" id="IPR004274">
    <property type="entry name" value="FCP1_dom"/>
</dbReference>
<feature type="compositionally biased region" description="Low complexity" evidence="1">
    <location>
        <begin position="57"/>
        <end position="71"/>
    </location>
</feature>
<accession>A0A1J9QJI8</accession>